<dbReference type="GO" id="GO:0005737">
    <property type="term" value="C:cytoplasm"/>
    <property type="evidence" value="ECO:0007669"/>
    <property type="project" value="TreeGrafter"/>
</dbReference>
<dbReference type="InterPro" id="IPR003613">
    <property type="entry name" value="Ubox_domain"/>
</dbReference>
<sequence length="326" mass="37723">MASNLTAEQHKLKGNEFFKTKAFDDAIHEYSTAIVKNPKVAVYYCNRANCYLKLERYNNVVSDCERVVELDPKSVKGYYFMGKAQLELGQASEAYSFLKRSYELALEQRSTFTKDIVMMISEAKKQKWIEEERRMLSQVSDTYRYLSGLVEQDIQRQIEALDQASDDYQESMSDLRSERQYRMRQLETMMNRAGTPDANARPYISLKQTQHAAGILTPDASPQLHKTTSKPDMEQEKRDQAGQLAPREIPDYMLDKITFEFMHDPVISTKSGITYERNALLEHFSYGRMFDPVAQVPITERDLVPNRALKEACDDFLSKNGWAVDY</sequence>
<comment type="catalytic activity">
    <reaction evidence="1">
        <text>S-ubiquitinyl-[E2 ubiquitin-conjugating enzyme]-L-cysteine + [acceptor protein]-L-lysine = [E2 ubiquitin-conjugating enzyme]-L-cysteine + N(6)-ubiquitinyl-[acceptor protein]-L-lysine.</text>
        <dbReference type="EC" id="2.3.2.27"/>
    </reaction>
</comment>
<reference evidence="10" key="1">
    <citation type="journal article" date="2020" name="Fungal Divers.">
        <title>Resolving the Mortierellaceae phylogeny through synthesis of multi-gene phylogenetics and phylogenomics.</title>
        <authorList>
            <person name="Vandepol N."/>
            <person name="Liber J."/>
            <person name="Desiro A."/>
            <person name="Na H."/>
            <person name="Kennedy M."/>
            <person name="Barry K."/>
            <person name="Grigoriev I.V."/>
            <person name="Miller A.N."/>
            <person name="O'Donnell K."/>
            <person name="Stajich J.E."/>
            <person name="Bonito G."/>
        </authorList>
    </citation>
    <scope>NUCLEOTIDE SEQUENCE</scope>
    <source>
        <strain evidence="10">KOD948</strain>
    </source>
</reference>
<evidence type="ECO:0000313" key="11">
    <source>
        <dbReference type="Proteomes" id="UP000726737"/>
    </source>
</evidence>
<evidence type="ECO:0000313" key="10">
    <source>
        <dbReference type="EMBL" id="KAG0254575.1"/>
    </source>
</evidence>
<name>A0A9P6U0L8_9FUNG</name>
<keyword evidence="5" id="KW-0833">Ubl conjugation pathway</keyword>
<comment type="caution">
    <text evidence="10">The sequence shown here is derived from an EMBL/GenBank/DDBJ whole genome shotgun (WGS) entry which is preliminary data.</text>
</comment>
<evidence type="ECO:0000256" key="6">
    <source>
        <dbReference type="PROSITE-ProRule" id="PRU00339"/>
    </source>
</evidence>
<feature type="region of interest" description="Disordered" evidence="8">
    <location>
        <begin position="217"/>
        <end position="242"/>
    </location>
</feature>
<dbReference type="Pfam" id="PF04564">
    <property type="entry name" value="U-box"/>
    <property type="match status" value="1"/>
</dbReference>
<dbReference type="EMBL" id="JAAAJA010000395">
    <property type="protein sequence ID" value="KAG0254575.1"/>
    <property type="molecule type" value="Genomic_DNA"/>
</dbReference>
<dbReference type="SUPFAM" id="SSF48452">
    <property type="entry name" value="TPR-like"/>
    <property type="match status" value="1"/>
</dbReference>
<feature type="repeat" description="TPR" evidence="6">
    <location>
        <begin position="41"/>
        <end position="74"/>
    </location>
</feature>
<dbReference type="Pfam" id="PF00515">
    <property type="entry name" value="TPR_1"/>
    <property type="match status" value="1"/>
</dbReference>
<dbReference type="Proteomes" id="UP000726737">
    <property type="component" value="Unassembled WGS sequence"/>
</dbReference>
<dbReference type="InterPro" id="IPR019734">
    <property type="entry name" value="TPR_rpt"/>
</dbReference>
<dbReference type="SMART" id="SM00028">
    <property type="entry name" value="TPR"/>
    <property type="match status" value="3"/>
</dbReference>
<keyword evidence="6" id="KW-0802">TPR repeat</keyword>
<dbReference type="PANTHER" id="PTHR46803">
    <property type="entry name" value="E3 UBIQUITIN-PROTEIN LIGASE CHIP"/>
    <property type="match status" value="1"/>
</dbReference>
<proteinExistence type="predicted"/>
<dbReference type="GO" id="GO:0006515">
    <property type="term" value="P:protein quality control for misfolded or incompletely synthesized proteins"/>
    <property type="evidence" value="ECO:0007669"/>
    <property type="project" value="TreeGrafter"/>
</dbReference>
<dbReference type="AlphaFoldDB" id="A0A9P6U0L8"/>
<dbReference type="GO" id="GO:0061630">
    <property type="term" value="F:ubiquitin protein ligase activity"/>
    <property type="evidence" value="ECO:0007669"/>
    <property type="project" value="UniProtKB-EC"/>
</dbReference>
<feature type="coiled-coil region" evidence="7">
    <location>
        <begin position="151"/>
        <end position="178"/>
    </location>
</feature>
<keyword evidence="3" id="KW-0808">Transferase</keyword>
<organism evidence="10 11">
    <name type="scientific">Mortierella polycephala</name>
    <dbReference type="NCBI Taxonomy" id="41804"/>
    <lineage>
        <taxon>Eukaryota</taxon>
        <taxon>Fungi</taxon>
        <taxon>Fungi incertae sedis</taxon>
        <taxon>Mucoromycota</taxon>
        <taxon>Mortierellomycotina</taxon>
        <taxon>Mortierellomycetes</taxon>
        <taxon>Mortierellales</taxon>
        <taxon>Mortierellaceae</taxon>
        <taxon>Mortierella</taxon>
    </lineage>
</organism>
<feature type="domain" description="U-box" evidence="9">
    <location>
        <begin position="248"/>
        <end position="323"/>
    </location>
</feature>
<evidence type="ECO:0000256" key="2">
    <source>
        <dbReference type="ARBA" id="ARBA00012483"/>
    </source>
</evidence>
<keyword evidence="7" id="KW-0175">Coiled coil</keyword>
<dbReference type="GO" id="GO:0045862">
    <property type="term" value="P:positive regulation of proteolysis"/>
    <property type="evidence" value="ECO:0007669"/>
    <property type="project" value="TreeGrafter"/>
</dbReference>
<evidence type="ECO:0000259" key="9">
    <source>
        <dbReference type="PROSITE" id="PS51698"/>
    </source>
</evidence>
<dbReference type="SMART" id="SM00504">
    <property type="entry name" value="Ubox"/>
    <property type="match status" value="1"/>
</dbReference>
<dbReference type="GO" id="GO:0071218">
    <property type="term" value="P:cellular response to misfolded protein"/>
    <property type="evidence" value="ECO:0007669"/>
    <property type="project" value="TreeGrafter"/>
</dbReference>
<dbReference type="InterPro" id="IPR013083">
    <property type="entry name" value="Znf_RING/FYVE/PHD"/>
</dbReference>
<evidence type="ECO:0000256" key="3">
    <source>
        <dbReference type="ARBA" id="ARBA00022679"/>
    </source>
</evidence>
<dbReference type="PANTHER" id="PTHR46803:SF2">
    <property type="entry name" value="E3 UBIQUITIN-PROTEIN LIGASE CHIP"/>
    <property type="match status" value="1"/>
</dbReference>
<evidence type="ECO:0000256" key="1">
    <source>
        <dbReference type="ARBA" id="ARBA00000900"/>
    </source>
</evidence>
<dbReference type="Gene3D" id="3.30.40.10">
    <property type="entry name" value="Zinc/RING finger domain, C3HC4 (zinc finger)"/>
    <property type="match status" value="1"/>
</dbReference>
<dbReference type="GO" id="GO:0000209">
    <property type="term" value="P:protein polyubiquitination"/>
    <property type="evidence" value="ECO:0007669"/>
    <property type="project" value="TreeGrafter"/>
</dbReference>
<evidence type="ECO:0000256" key="8">
    <source>
        <dbReference type="SAM" id="MobiDB-lite"/>
    </source>
</evidence>
<gene>
    <name evidence="10" type="primary">STUB1</name>
    <name evidence="10" type="ORF">BG011_005651</name>
</gene>
<dbReference type="GO" id="GO:0051087">
    <property type="term" value="F:protein-folding chaperone binding"/>
    <property type="evidence" value="ECO:0007669"/>
    <property type="project" value="TreeGrafter"/>
</dbReference>
<dbReference type="GO" id="GO:0043161">
    <property type="term" value="P:proteasome-mediated ubiquitin-dependent protein catabolic process"/>
    <property type="evidence" value="ECO:0007669"/>
    <property type="project" value="TreeGrafter"/>
</dbReference>
<dbReference type="SUPFAM" id="SSF57850">
    <property type="entry name" value="RING/U-box"/>
    <property type="match status" value="1"/>
</dbReference>
<evidence type="ECO:0000256" key="5">
    <source>
        <dbReference type="ARBA" id="ARBA00022786"/>
    </source>
</evidence>
<dbReference type="PROSITE" id="PS51698">
    <property type="entry name" value="U_BOX"/>
    <property type="match status" value="1"/>
</dbReference>
<evidence type="ECO:0000256" key="7">
    <source>
        <dbReference type="SAM" id="Coils"/>
    </source>
</evidence>
<dbReference type="InterPro" id="IPR011990">
    <property type="entry name" value="TPR-like_helical_dom_sf"/>
</dbReference>
<keyword evidence="11" id="KW-1185">Reference proteome</keyword>
<dbReference type="EC" id="2.3.2.27" evidence="2"/>
<protein>
    <recommendedName>
        <fullName evidence="2">RING-type E3 ubiquitin transferase</fullName>
        <ecNumber evidence="2">2.3.2.27</ecNumber>
    </recommendedName>
</protein>
<dbReference type="PROSITE" id="PS50005">
    <property type="entry name" value="TPR"/>
    <property type="match status" value="1"/>
</dbReference>
<keyword evidence="4" id="KW-0677">Repeat</keyword>
<dbReference type="OrthoDB" id="629492at2759"/>
<dbReference type="Gene3D" id="6.10.140.2020">
    <property type="match status" value="1"/>
</dbReference>
<dbReference type="Gene3D" id="1.25.40.10">
    <property type="entry name" value="Tetratricopeptide repeat domain"/>
    <property type="match status" value="1"/>
</dbReference>
<feature type="compositionally biased region" description="Basic and acidic residues" evidence="8">
    <location>
        <begin position="229"/>
        <end position="240"/>
    </location>
</feature>
<accession>A0A9P6U0L8</accession>
<evidence type="ECO:0000256" key="4">
    <source>
        <dbReference type="ARBA" id="ARBA00022737"/>
    </source>
</evidence>